<protein>
    <recommendedName>
        <fullName evidence="1">Reverse transcriptase domain-containing protein</fullName>
    </recommendedName>
</protein>
<dbReference type="EMBL" id="OU912926">
    <property type="protein sequence ID" value="CAG9931656.1"/>
    <property type="molecule type" value="Genomic_DNA"/>
</dbReference>
<name>A0ABN8AJ32_9PROT</name>
<dbReference type="SUPFAM" id="SSF56672">
    <property type="entry name" value="DNA/RNA polymerases"/>
    <property type="match status" value="1"/>
</dbReference>
<dbReference type="InterPro" id="IPR000477">
    <property type="entry name" value="RT_dom"/>
</dbReference>
<proteinExistence type="predicted"/>
<evidence type="ECO:0000313" key="2">
    <source>
        <dbReference type="EMBL" id="CAG9931656.1"/>
    </source>
</evidence>
<dbReference type="PROSITE" id="PS50878">
    <property type="entry name" value="RT_POL"/>
    <property type="match status" value="1"/>
</dbReference>
<dbReference type="Pfam" id="PF00078">
    <property type="entry name" value="RVT_1"/>
    <property type="match status" value="1"/>
</dbReference>
<dbReference type="Proteomes" id="UP000839052">
    <property type="component" value="Chromosome"/>
</dbReference>
<keyword evidence="3" id="KW-1185">Reference proteome</keyword>
<dbReference type="CDD" id="cd01646">
    <property type="entry name" value="RT_Bac_retron_I"/>
    <property type="match status" value="1"/>
</dbReference>
<reference evidence="2 3" key="1">
    <citation type="submission" date="2021-10" db="EMBL/GenBank/DDBJ databases">
        <authorList>
            <person name="Koch H."/>
        </authorList>
    </citation>
    <scope>NUCLEOTIDE SEQUENCE [LARGE SCALE GENOMIC DNA]</scope>
    <source>
        <strain evidence="2">6680</strain>
    </source>
</reference>
<gene>
    <name evidence="2" type="ORF">NTG6680_0403</name>
</gene>
<evidence type="ECO:0000259" key="1">
    <source>
        <dbReference type="PROSITE" id="PS50878"/>
    </source>
</evidence>
<organism evidence="2 3">
    <name type="scientific">Candidatus Nitrotoga arctica</name>
    <dbReference type="NCBI Taxonomy" id="453162"/>
    <lineage>
        <taxon>Bacteria</taxon>
        <taxon>Pseudomonadati</taxon>
        <taxon>Pseudomonadota</taxon>
        <taxon>Betaproteobacteria</taxon>
        <taxon>Nitrosomonadales</taxon>
        <taxon>Gallionellaceae</taxon>
        <taxon>Candidatus Nitrotoga</taxon>
    </lineage>
</organism>
<dbReference type="RefSeq" id="WP_239795734.1">
    <property type="nucleotide sequence ID" value="NZ_OU912926.1"/>
</dbReference>
<feature type="domain" description="Reverse transcriptase" evidence="1">
    <location>
        <begin position="1"/>
        <end position="104"/>
    </location>
</feature>
<evidence type="ECO:0000313" key="3">
    <source>
        <dbReference type="Proteomes" id="UP000839052"/>
    </source>
</evidence>
<dbReference type="InterPro" id="IPR043502">
    <property type="entry name" value="DNA/RNA_pol_sf"/>
</dbReference>
<sequence>MSAQTNGIPQGSALMDFIAEMVLGYADHELTLKLEKLGIQNYQILRYRDDYRIFINNPQDGEQILKAITEILIGLGLKLNPSKTTLSNQVIQGSIKIDKLHWIVQKQSAKNLQKHLLIIHDHAFQFPNSGSVVVALSSYYKRIVGFKKISESLMPLISIVVDIAYHSPRTYPIVSAILSKLISLLDNEEIKNDVIGKVKKRFNQLPNIRTYANMVAACFSTICKNIFL</sequence>
<accession>A0ABN8AJ32</accession>